<keyword evidence="1" id="KW-0378">Hydrolase</keyword>
<evidence type="ECO:0000256" key="1">
    <source>
        <dbReference type="ARBA" id="ARBA00022801"/>
    </source>
</evidence>
<dbReference type="GO" id="GO:0015926">
    <property type="term" value="F:glucosidase activity"/>
    <property type="evidence" value="ECO:0007669"/>
    <property type="project" value="InterPro"/>
</dbReference>
<reference evidence="4 5" key="1">
    <citation type="journal article" date="2020" name="Syst. Appl. Microbiol.">
        <title>Arthrospiribacter ruber gen. nov., sp. nov., a novel bacterium isolated from Arthrospira cultures.</title>
        <authorList>
            <person name="Waleron M."/>
            <person name="Misztak A."/>
            <person name="Waleron M.M."/>
            <person name="Furmaniak M."/>
            <person name="Mrozik A."/>
            <person name="Waleron K."/>
        </authorList>
    </citation>
    <scope>NUCLEOTIDE SEQUENCE [LARGE SCALE GENOMIC DNA]</scope>
    <source>
        <strain evidence="4 5">DPMB0001</strain>
    </source>
</reference>
<dbReference type="Pfam" id="PF07745">
    <property type="entry name" value="Glyco_hydro_53"/>
    <property type="match status" value="1"/>
</dbReference>
<sequence>MTGIKKAFYFVLIVAILCMACDQDTGQTPEVEEPHDQEVDFLFGADLSYLNQILDHGGIYSVGGEQQDPYRIFAEAGTQLARFRIWHNPLWTAEIYGRETPLYNDLEDVESSIDKAKSEGMEILLDFHYSDVWADPGRQEIPAAWREIESLEVLQDSIYQYTYKTLKYLGSKGLFPEYVQIGNETNCGMLFTDAPENFPKLNVCEGNWQNFKSVTKAAVNAVHDAAGHSETKVIFHVADPENLDWWFENFTGSPSEVDFDIIGFSYYPLWHTAISLNQLESAVSRIKSRFAKDIMMLETAYPWTLEGNDDYTNIFGGQAPLPGFPYTIEGQREIMVSMSESMINAGGLGIIYWEPGWISSDMKDLWGTGSSWENCTFFDFDGNLHEGADYVNLVNNKYKINP</sequence>
<dbReference type="GO" id="GO:0045490">
    <property type="term" value="P:pectin catabolic process"/>
    <property type="evidence" value="ECO:0007669"/>
    <property type="project" value="TreeGrafter"/>
</dbReference>
<keyword evidence="2" id="KW-0326">Glycosidase</keyword>
<keyword evidence="3" id="KW-0732">Signal</keyword>
<evidence type="ECO:0000313" key="4">
    <source>
        <dbReference type="EMBL" id="MBW3469370.1"/>
    </source>
</evidence>
<name>A0A951IYB2_9BACT</name>
<feature type="signal peptide" evidence="3">
    <location>
        <begin position="1"/>
        <end position="20"/>
    </location>
</feature>
<keyword evidence="5" id="KW-1185">Reference proteome</keyword>
<organism evidence="4 5">
    <name type="scientific">Arthrospiribacter ruber</name>
    <dbReference type="NCBI Taxonomy" id="2487934"/>
    <lineage>
        <taxon>Bacteria</taxon>
        <taxon>Pseudomonadati</taxon>
        <taxon>Bacteroidota</taxon>
        <taxon>Cytophagia</taxon>
        <taxon>Cytophagales</taxon>
        <taxon>Cyclobacteriaceae</taxon>
        <taxon>Arthrospiribacter</taxon>
    </lineage>
</organism>
<dbReference type="RefSeq" id="WP_219292382.1">
    <property type="nucleotide sequence ID" value="NZ_RPHB01000008.1"/>
</dbReference>
<accession>A0A951IYB2</accession>
<dbReference type="PANTHER" id="PTHR34983:SF2">
    <property type="entry name" value="ENDO-BETA-1,4-GALACTANASE"/>
    <property type="match status" value="1"/>
</dbReference>
<evidence type="ECO:0000256" key="2">
    <source>
        <dbReference type="ARBA" id="ARBA00023295"/>
    </source>
</evidence>
<proteinExistence type="predicted"/>
<dbReference type="AlphaFoldDB" id="A0A951IYB2"/>
<dbReference type="EMBL" id="RPHB01000008">
    <property type="protein sequence ID" value="MBW3469370.1"/>
    <property type="molecule type" value="Genomic_DNA"/>
</dbReference>
<feature type="chain" id="PRO_5036830749" evidence="3">
    <location>
        <begin position="21"/>
        <end position="402"/>
    </location>
</feature>
<evidence type="ECO:0000313" key="5">
    <source>
        <dbReference type="Proteomes" id="UP000727490"/>
    </source>
</evidence>
<dbReference type="PANTHER" id="PTHR34983">
    <property type="entry name" value="ARABINOGALACTAN ENDO-BETA-1,4-GALACTANASE A"/>
    <property type="match status" value="1"/>
</dbReference>
<dbReference type="Proteomes" id="UP000727490">
    <property type="component" value="Unassembled WGS sequence"/>
</dbReference>
<protein>
    <submittedName>
        <fullName evidence="4">Arabinogalactan endo-1,4-beta-galactosidase</fullName>
    </submittedName>
</protein>
<comment type="caution">
    <text evidence="4">The sequence shown here is derived from an EMBL/GenBank/DDBJ whole genome shotgun (WGS) entry which is preliminary data.</text>
</comment>
<evidence type="ECO:0000256" key="3">
    <source>
        <dbReference type="SAM" id="SignalP"/>
    </source>
</evidence>
<gene>
    <name evidence="4" type="ORF">EGN73_16350</name>
</gene>
<dbReference type="InterPro" id="IPR011683">
    <property type="entry name" value="Glyco_hydro_53"/>
</dbReference>